<dbReference type="STRING" id="48727.SAMN05192555_10391"/>
<feature type="transmembrane region" description="Helical" evidence="7">
    <location>
        <begin position="150"/>
        <end position="170"/>
    </location>
</feature>
<dbReference type="InterPro" id="IPR000620">
    <property type="entry name" value="EamA_dom"/>
</dbReference>
<feature type="transmembrane region" description="Helical" evidence="7">
    <location>
        <begin position="73"/>
        <end position="94"/>
    </location>
</feature>
<gene>
    <name evidence="9" type="ORF">SAMN05192555_10391</name>
</gene>
<feature type="compositionally biased region" description="Basic and acidic residues" evidence="6">
    <location>
        <begin position="313"/>
        <end position="327"/>
    </location>
</feature>
<dbReference type="InterPro" id="IPR037185">
    <property type="entry name" value="EmrE-like"/>
</dbReference>
<feature type="transmembrane region" description="Helical" evidence="7">
    <location>
        <begin position="41"/>
        <end position="61"/>
    </location>
</feature>
<sequence>MWQGLPRRARGYLITGAGVLLLSPDALFVKDTQVEVEVFVFWRALLLGMMLGLVALARYGRGLPRALRACGPAALWCPLAFAGSAWGFVAAVRLTAAGNVLVIQNLAPLVAGVLGLLLFSQRLRVQTWIVILLCVLGAGLMAVGEMEQGSLLGMVVALAIPLSIAVNMTVASAQRGVDTTVILPLGCLVMLLPALAMGGMQLPSSSDLLRLLLMGLVFLPAAYYLIQTGPRYLSGAEASLVMLLETLVGTLLVWWWVGEVPPALAFAGGGLILLALLGSGLLDLLRQRRKVADGAPDPQRVIAEADDGPSAHPQDELTARPELRSGR</sequence>
<feature type="transmembrane region" description="Helical" evidence="7">
    <location>
        <begin position="208"/>
        <end position="226"/>
    </location>
</feature>
<feature type="transmembrane region" description="Helical" evidence="7">
    <location>
        <begin position="263"/>
        <end position="282"/>
    </location>
</feature>
<name>A0A1G9I7N3_9GAMM</name>
<feature type="transmembrane region" description="Helical" evidence="7">
    <location>
        <begin position="182"/>
        <end position="202"/>
    </location>
</feature>
<evidence type="ECO:0000256" key="5">
    <source>
        <dbReference type="ARBA" id="ARBA00023136"/>
    </source>
</evidence>
<organism evidence="9 10">
    <name type="scientific">Franzmannia pantelleriensis</name>
    <dbReference type="NCBI Taxonomy" id="48727"/>
    <lineage>
        <taxon>Bacteria</taxon>
        <taxon>Pseudomonadati</taxon>
        <taxon>Pseudomonadota</taxon>
        <taxon>Gammaproteobacteria</taxon>
        <taxon>Oceanospirillales</taxon>
        <taxon>Halomonadaceae</taxon>
        <taxon>Franzmannia</taxon>
    </lineage>
</organism>
<keyword evidence="5 7" id="KW-0472">Membrane</keyword>
<evidence type="ECO:0000256" key="2">
    <source>
        <dbReference type="ARBA" id="ARBA00007362"/>
    </source>
</evidence>
<dbReference type="AlphaFoldDB" id="A0A1G9I7N3"/>
<dbReference type="PANTHER" id="PTHR32322">
    <property type="entry name" value="INNER MEMBRANE TRANSPORTER"/>
    <property type="match status" value="1"/>
</dbReference>
<accession>A0A1G9I7N3</accession>
<dbReference type="RefSeq" id="WP_089657379.1">
    <property type="nucleotide sequence ID" value="NZ_FNGH01000003.1"/>
</dbReference>
<evidence type="ECO:0000256" key="3">
    <source>
        <dbReference type="ARBA" id="ARBA00022692"/>
    </source>
</evidence>
<dbReference type="Pfam" id="PF00892">
    <property type="entry name" value="EamA"/>
    <property type="match status" value="2"/>
</dbReference>
<feature type="transmembrane region" description="Helical" evidence="7">
    <location>
        <begin position="238"/>
        <end position="257"/>
    </location>
</feature>
<feature type="region of interest" description="Disordered" evidence="6">
    <location>
        <begin position="293"/>
        <end position="327"/>
    </location>
</feature>
<evidence type="ECO:0000256" key="1">
    <source>
        <dbReference type="ARBA" id="ARBA00004141"/>
    </source>
</evidence>
<dbReference type="GO" id="GO:0016020">
    <property type="term" value="C:membrane"/>
    <property type="evidence" value="ECO:0007669"/>
    <property type="project" value="UniProtKB-SubCell"/>
</dbReference>
<dbReference type="Proteomes" id="UP000199107">
    <property type="component" value="Unassembled WGS sequence"/>
</dbReference>
<evidence type="ECO:0000256" key="6">
    <source>
        <dbReference type="SAM" id="MobiDB-lite"/>
    </source>
</evidence>
<feature type="domain" description="EamA" evidence="8">
    <location>
        <begin position="152"/>
        <end position="278"/>
    </location>
</feature>
<comment type="similarity">
    <text evidence="2">Belongs to the EamA transporter family.</text>
</comment>
<comment type="subcellular location">
    <subcellularLocation>
        <location evidence="1">Membrane</location>
        <topology evidence="1">Multi-pass membrane protein</topology>
    </subcellularLocation>
</comment>
<dbReference type="SUPFAM" id="SSF103481">
    <property type="entry name" value="Multidrug resistance efflux transporter EmrE"/>
    <property type="match status" value="2"/>
</dbReference>
<reference evidence="10" key="1">
    <citation type="submission" date="2016-10" db="EMBL/GenBank/DDBJ databases">
        <authorList>
            <person name="Varghese N."/>
            <person name="Submissions S."/>
        </authorList>
    </citation>
    <scope>NUCLEOTIDE SEQUENCE [LARGE SCALE GENOMIC DNA]</scope>
    <source>
        <strain evidence="10">AAP</strain>
    </source>
</reference>
<keyword evidence="3 7" id="KW-0812">Transmembrane</keyword>
<keyword evidence="10" id="KW-1185">Reference proteome</keyword>
<feature type="transmembrane region" description="Helical" evidence="7">
    <location>
        <begin position="127"/>
        <end position="144"/>
    </location>
</feature>
<evidence type="ECO:0000313" key="9">
    <source>
        <dbReference type="EMBL" id="SDL21277.1"/>
    </source>
</evidence>
<proteinExistence type="inferred from homology"/>
<feature type="transmembrane region" description="Helical" evidence="7">
    <location>
        <begin position="12"/>
        <end position="29"/>
    </location>
</feature>
<dbReference type="OrthoDB" id="5192439at2"/>
<protein>
    <submittedName>
        <fullName evidence="9">Permease of the drug/metabolite transporter (DMT) superfamily</fullName>
    </submittedName>
</protein>
<evidence type="ECO:0000256" key="4">
    <source>
        <dbReference type="ARBA" id="ARBA00022989"/>
    </source>
</evidence>
<feature type="domain" description="EamA" evidence="8">
    <location>
        <begin position="33"/>
        <end position="141"/>
    </location>
</feature>
<evidence type="ECO:0000259" key="8">
    <source>
        <dbReference type="Pfam" id="PF00892"/>
    </source>
</evidence>
<dbReference type="PANTHER" id="PTHR32322:SF2">
    <property type="entry name" value="EAMA DOMAIN-CONTAINING PROTEIN"/>
    <property type="match status" value="1"/>
</dbReference>
<evidence type="ECO:0000313" key="10">
    <source>
        <dbReference type="Proteomes" id="UP000199107"/>
    </source>
</evidence>
<feature type="transmembrane region" description="Helical" evidence="7">
    <location>
        <begin position="100"/>
        <end position="120"/>
    </location>
</feature>
<keyword evidence="4 7" id="KW-1133">Transmembrane helix</keyword>
<dbReference type="EMBL" id="FNGH01000003">
    <property type="protein sequence ID" value="SDL21277.1"/>
    <property type="molecule type" value="Genomic_DNA"/>
</dbReference>
<dbReference type="InterPro" id="IPR050638">
    <property type="entry name" value="AA-Vitamin_Transporters"/>
</dbReference>
<evidence type="ECO:0000256" key="7">
    <source>
        <dbReference type="SAM" id="Phobius"/>
    </source>
</evidence>